<dbReference type="InterPro" id="IPR051910">
    <property type="entry name" value="ComF/GntX_DNA_util-trans"/>
</dbReference>
<dbReference type="STRING" id="474950.SAMN05421771_1389"/>
<evidence type="ECO:0000313" key="4">
    <source>
        <dbReference type="Proteomes" id="UP000199024"/>
    </source>
</evidence>
<name>A0A1I6LWX1_9BACT</name>
<comment type="similarity">
    <text evidence="1">Belongs to the ComF/GntX family.</text>
</comment>
<dbReference type="PANTHER" id="PTHR47505">
    <property type="entry name" value="DNA UTILIZATION PROTEIN YHGH"/>
    <property type="match status" value="1"/>
</dbReference>
<keyword evidence="4" id="KW-1185">Reference proteome</keyword>
<dbReference type="InterPro" id="IPR029057">
    <property type="entry name" value="PRTase-like"/>
</dbReference>
<dbReference type="PANTHER" id="PTHR47505:SF1">
    <property type="entry name" value="DNA UTILIZATION PROTEIN YHGH"/>
    <property type="match status" value="1"/>
</dbReference>
<dbReference type="CDD" id="cd06223">
    <property type="entry name" value="PRTases_typeI"/>
    <property type="match status" value="1"/>
</dbReference>
<accession>A0A1I6LWX1</accession>
<sequence length="259" mass="27840">MSFVMAGGAGPVCPRCVGAVRPQRGGLCSICGEALGMESERFFAQSLYGVRCGECRLAPPTFLRAVAYGLYADELREMVHLLKYERVASVAPVLGRMLATAVQDLGLTDALVVAVPLFPAKQRVRGYNQAVLLANEALRRLPGLIAAHKVLHRTRDTESQFALTPRMRRRNLRGAFVVADARRIAGREVLLVDDIYTTGATARECARVLVAAGAAKVWVATLARAQKESVGFWDGTVRSPVGFGQAGQTATSSDDGGFF</sequence>
<dbReference type="InterPro" id="IPR000836">
    <property type="entry name" value="PRTase_dom"/>
</dbReference>
<gene>
    <name evidence="3" type="ORF">SAMN05421771_1389</name>
</gene>
<evidence type="ECO:0000256" key="1">
    <source>
        <dbReference type="ARBA" id="ARBA00008007"/>
    </source>
</evidence>
<protein>
    <submittedName>
        <fullName evidence="3">ComF family protein</fullName>
    </submittedName>
</protein>
<dbReference type="Gene3D" id="3.40.50.2020">
    <property type="match status" value="1"/>
</dbReference>
<dbReference type="EMBL" id="FOZL01000001">
    <property type="protein sequence ID" value="SFS07782.1"/>
    <property type="molecule type" value="Genomic_DNA"/>
</dbReference>
<dbReference type="SUPFAM" id="SSF53271">
    <property type="entry name" value="PRTase-like"/>
    <property type="match status" value="1"/>
</dbReference>
<dbReference type="AlphaFoldDB" id="A0A1I6LWX1"/>
<evidence type="ECO:0000259" key="2">
    <source>
        <dbReference type="Pfam" id="PF00156"/>
    </source>
</evidence>
<feature type="domain" description="Phosphoribosyltransferase" evidence="2">
    <location>
        <begin position="130"/>
        <end position="229"/>
    </location>
</feature>
<dbReference type="Pfam" id="PF00156">
    <property type="entry name" value="Pribosyltran"/>
    <property type="match status" value="1"/>
</dbReference>
<evidence type="ECO:0000313" key="3">
    <source>
        <dbReference type="EMBL" id="SFS07782.1"/>
    </source>
</evidence>
<proteinExistence type="inferred from homology"/>
<reference evidence="3 4" key="1">
    <citation type="submission" date="2016-10" db="EMBL/GenBank/DDBJ databases">
        <authorList>
            <person name="de Groot N.N."/>
        </authorList>
    </citation>
    <scope>NUCLEOTIDE SEQUENCE [LARGE SCALE GENOMIC DNA]</scope>
    <source>
        <strain evidence="3 4">DSM 21001</strain>
    </source>
</reference>
<dbReference type="Proteomes" id="UP000199024">
    <property type="component" value="Unassembled WGS sequence"/>
</dbReference>
<organism evidence="3 4">
    <name type="scientific">Granulicella pectinivorans</name>
    <dbReference type="NCBI Taxonomy" id="474950"/>
    <lineage>
        <taxon>Bacteria</taxon>
        <taxon>Pseudomonadati</taxon>
        <taxon>Acidobacteriota</taxon>
        <taxon>Terriglobia</taxon>
        <taxon>Terriglobales</taxon>
        <taxon>Acidobacteriaceae</taxon>
        <taxon>Granulicella</taxon>
    </lineage>
</organism>